<evidence type="ECO:0000313" key="8">
    <source>
        <dbReference type="Proteomes" id="UP000432715"/>
    </source>
</evidence>
<dbReference type="InterPro" id="IPR045569">
    <property type="entry name" value="Metalloprtase-TldD/E_C"/>
</dbReference>
<dbReference type="InterPro" id="IPR051463">
    <property type="entry name" value="Peptidase_U62_metallo"/>
</dbReference>
<accession>A0A6I0FF58</accession>
<dbReference type="AlphaFoldDB" id="A0A6I0FF58"/>
<dbReference type="Gene3D" id="3.30.2290.10">
    <property type="entry name" value="PmbA/TldD superfamily"/>
    <property type="match status" value="1"/>
</dbReference>
<evidence type="ECO:0000259" key="5">
    <source>
        <dbReference type="Pfam" id="PF01523"/>
    </source>
</evidence>
<name>A0A6I0FF58_9FIRM</name>
<gene>
    <name evidence="7" type="ORF">F8154_02330</name>
</gene>
<dbReference type="SUPFAM" id="SSF111283">
    <property type="entry name" value="Putative modulator of DNA gyrase, PmbA/TldD"/>
    <property type="match status" value="1"/>
</dbReference>
<reference evidence="7 8" key="1">
    <citation type="submission" date="2019-10" db="EMBL/GenBank/DDBJ databases">
        <title>Alkaliphilus serpentinus sp. nov. and Alkaliphilus pronyensis sp. nov., two novel anaerobic alkaliphilic species isolated from the serpentinized-hosted hydrothermal field of the Prony Bay (New Caledonia).</title>
        <authorList>
            <person name="Postec A."/>
        </authorList>
    </citation>
    <scope>NUCLEOTIDE SEQUENCE [LARGE SCALE GENOMIC DNA]</scope>
    <source>
        <strain evidence="7 8">LacV</strain>
    </source>
</reference>
<dbReference type="GO" id="GO:0008237">
    <property type="term" value="F:metallopeptidase activity"/>
    <property type="evidence" value="ECO:0007669"/>
    <property type="project" value="UniProtKB-KW"/>
</dbReference>
<dbReference type="GO" id="GO:0005829">
    <property type="term" value="C:cytosol"/>
    <property type="evidence" value="ECO:0007669"/>
    <property type="project" value="TreeGrafter"/>
</dbReference>
<keyword evidence="4" id="KW-0482">Metalloprotease</keyword>
<evidence type="ECO:0000256" key="1">
    <source>
        <dbReference type="ARBA" id="ARBA00005836"/>
    </source>
</evidence>
<dbReference type="InterPro" id="IPR035068">
    <property type="entry name" value="TldD/PmbA_N"/>
</dbReference>
<comment type="caution">
    <text evidence="7">The sequence shown here is derived from an EMBL/GenBank/DDBJ whole genome shotgun (WGS) entry which is preliminary data.</text>
</comment>
<protein>
    <submittedName>
        <fullName evidence="7">TldD/PmbA family protein</fullName>
    </submittedName>
</protein>
<evidence type="ECO:0000313" key="7">
    <source>
        <dbReference type="EMBL" id="KAB3537837.1"/>
    </source>
</evidence>
<keyword evidence="3" id="KW-0378">Hydrolase</keyword>
<dbReference type="Pfam" id="PF19289">
    <property type="entry name" value="PmbA_TldD_3rd"/>
    <property type="match status" value="1"/>
</dbReference>
<evidence type="ECO:0000259" key="6">
    <source>
        <dbReference type="Pfam" id="PF19289"/>
    </source>
</evidence>
<dbReference type="OrthoDB" id="9803213at2"/>
<feature type="domain" description="Metalloprotease TldD/E C-terminal" evidence="6">
    <location>
        <begin position="239"/>
        <end position="480"/>
    </location>
</feature>
<evidence type="ECO:0000256" key="3">
    <source>
        <dbReference type="ARBA" id="ARBA00022801"/>
    </source>
</evidence>
<dbReference type="InterPro" id="IPR002510">
    <property type="entry name" value="Metalloprtase-TldD/E_N"/>
</dbReference>
<dbReference type="PANTHER" id="PTHR30624:SF0">
    <property type="entry name" value="METALLOPROTEASE SLR0863"/>
    <property type="match status" value="1"/>
</dbReference>
<organism evidence="7 8">
    <name type="scientific">Alkaliphilus pronyensis</name>
    <dbReference type="NCBI Taxonomy" id="1482732"/>
    <lineage>
        <taxon>Bacteria</taxon>
        <taxon>Bacillati</taxon>
        <taxon>Bacillota</taxon>
        <taxon>Clostridia</taxon>
        <taxon>Peptostreptococcales</taxon>
        <taxon>Natronincolaceae</taxon>
        <taxon>Alkaliphilus</taxon>
    </lineage>
</organism>
<keyword evidence="2" id="KW-0645">Protease</keyword>
<dbReference type="GO" id="GO:0006508">
    <property type="term" value="P:proteolysis"/>
    <property type="evidence" value="ECO:0007669"/>
    <property type="project" value="UniProtKB-KW"/>
</dbReference>
<dbReference type="EMBL" id="WBZC01000008">
    <property type="protein sequence ID" value="KAB3537837.1"/>
    <property type="molecule type" value="Genomic_DNA"/>
</dbReference>
<comment type="similarity">
    <text evidence="1">Belongs to the peptidase U62 family.</text>
</comment>
<feature type="domain" description="Metalloprotease TldD/E N-terminal" evidence="5">
    <location>
        <begin position="24"/>
        <end position="87"/>
    </location>
</feature>
<sequence length="495" mass="53876">MECFNGIIHKALKQGEKLGVYLILRFQKTRAKYITVSNGETDEMSYNEAGGIGIQAFTKDGGCGFASTEKIDEESCLKMVNMAANIAHQVDKRGGKQNKEIFKVPAIKDIINADVKYPFDYLTIEKEEAYLLSLNKEIITQYNSMENSIAIETLYKSIEDQWRIVRSDGTDVTYNIPRTVVSNLITAKGVNTATTRAAISGSDASLLIDTEKRNRLIKRTKNSCKLAINLLKSPKIKGGSYKIVLDYALAKGLAHEAFGHAVESDGMKTSILGNEKGFLKKGEEVASPIVTIIDESIEGDYAYQPYSANGVKRDRVKIVDKGILVGALADVFSAEEAGVSITGAGRAESYRHIPLPRMSNIRIEVENSIPTTRDIEDITPEELYKILVESNLAAEDEEVLYLVGYKGGQVKPSQGEFVFNCSGIYMLKEGCSLYQPAIFSGKVLSALKSITAAIGPLKLDAQGTCGKAGQSVPSSGGAPYFILLEANKDVIIGGE</sequence>
<keyword evidence="8" id="KW-1185">Reference proteome</keyword>
<dbReference type="PANTHER" id="PTHR30624">
    <property type="entry name" value="UNCHARACTERIZED PROTEIN TLDD AND PMBA"/>
    <property type="match status" value="1"/>
</dbReference>
<dbReference type="Proteomes" id="UP000432715">
    <property type="component" value="Unassembled WGS sequence"/>
</dbReference>
<dbReference type="InterPro" id="IPR036059">
    <property type="entry name" value="TldD/PmbA_sf"/>
</dbReference>
<dbReference type="RefSeq" id="WP_151859982.1">
    <property type="nucleotide sequence ID" value="NZ_WBZC01000008.1"/>
</dbReference>
<evidence type="ECO:0000256" key="4">
    <source>
        <dbReference type="ARBA" id="ARBA00023049"/>
    </source>
</evidence>
<proteinExistence type="inferred from homology"/>
<evidence type="ECO:0000256" key="2">
    <source>
        <dbReference type="ARBA" id="ARBA00022670"/>
    </source>
</evidence>
<dbReference type="Pfam" id="PF01523">
    <property type="entry name" value="PmbA_TldD_1st"/>
    <property type="match status" value="1"/>
</dbReference>